<dbReference type="FunFam" id="1.10.10.10:FF:000001">
    <property type="entry name" value="LysR family transcriptional regulator"/>
    <property type="match status" value="1"/>
</dbReference>
<gene>
    <name evidence="6" type="ORF">MXF72_07745</name>
</gene>
<keyword evidence="4" id="KW-0804">Transcription</keyword>
<keyword evidence="3" id="KW-0238">DNA-binding</keyword>
<dbReference type="EMBL" id="CP095873">
    <property type="protein sequence ID" value="UPL23340.1"/>
    <property type="molecule type" value="Genomic_DNA"/>
</dbReference>
<evidence type="ECO:0000256" key="2">
    <source>
        <dbReference type="ARBA" id="ARBA00023015"/>
    </source>
</evidence>
<dbReference type="InterPro" id="IPR036388">
    <property type="entry name" value="WH-like_DNA-bd_sf"/>
</dbReference>
<dbReference type="PANTHER" id="PTHR30419:SF2">
    <property type="entry name" value="LYSR FAMILY TRANSCRIPTIONAL REGULATOR"/>
    <property type="match status" value="1"/>
</dbReference>
<dbReference type="Pfam" id="PF03466">
    <property type="entry name" value="LysR_substrate"/>
    <property type="match status" value="1"/>
</dbReference>
<protein>
    <submittedName>
        <fullName evidence="6">LysR family transcriptional regulator</fullName>
    </submittedName>
</protein>
<dbReference type="CDD" id="cd08421">
    <property type="entry name" value="PBP2_LTTR_like_1"/>
    <property type="match status" value="1"/>
</dbReference>
<evidence type="ECO:0000256" key="3">
    <source>
        <dbReference type="ARBA" id="ARBA00023125"/>
    </source>
</evidence>
<dbReference type="Gene3D" id="1.10.10.10">
    <property type="entry name" value="Winged helix-like DNA-binding domain superfamily/Winged helix DNA-binding domain"/>
    <property type="match status" value="1"/>
</dbReference>
<comment type="similarity">
    <text evidence="1">Belongs to the LysR transcriptional regulatory family.</text>
</comment>
<dbReference type="Pfam" id="PF00126">
    <property type="entry name" value="HTH_1"/>
    <property type="match status" value="1"/>
</dbReference>
<evidence type="ECO:0000313" key="6">
    <source>
        <dbReference type="EMBL" id="UPL23340.1"/>
    </source>
</evidence>
<accession>A0AAE9HBJ2</accession>
<dbReference type="SUPFAM" id="SSF53850">
    <property type="entry name" value="Periplasmic binding protein-like II"/>
    <property type="match status" value="1"/>
</dbReference>
<dbReference type="PROSITE" id="PS50931">
    <property type="entry name" value="HTH_LYSR"/>
    <property type="match status" value="1"/>
</dbReference>
<evidence type="ECO:0000313" key="7">
    <source>
        <dbReference type="Proteomes" id="UP000830925"/>
    </source>
</evidence>
<dbReference type="InterPro" id="IPR036390">
    <property type="entry name" value="WH_DNA-bd_sf"/>
</dbReference>
<dbReference type="AlphaFoldDB" id="A0AAE9HBJ2"/>
<keyword evidence="2" id="KW-0805">Transcription regulation</keyword>
<dbReference type="GO" id="GO:0005829">
    <property type="term" value="C:cytosol"/>
    <property type="evidence" value="ECO:0007669"/>
    <property type="project" value="TreeGrafter"/>
</dbReference>
<dbReference type="InterPro" id="IPR000847">
    <property type="entry name" value="LysR_HTH_N"/>
</dbReference>
<dbReference type="InterPro" id="IPR005119">
    <property type="entry name" value="LysR_subst-bd"/>
</dbReference>
<dbReference type="SUPFAM" id="SSF46785">
    <property type="entry name" value="Winged helix' DNA-binding domain"/>
    <property type="match status" value="1"/>
</dbReference>
<sequence length="303" mass="33161">MIKPTHFNLQSLWIFTHVAEHGSVTRASEKTHMTVSAVSKRIADLERTIDCALFLRLPRGLMLTAAGHELLRHAKQVLETVNRMSSAIGDFSTGVRGHVRVWANTSAVVQFLPNDLAAFLGRDPQLRISLEERLSHEVVEAVLSGVADIGVFADKVPATGLRKYHYRDDALVVLVPSGHPLANRSEVQFADTLEYDFVGLNQGSSLLNRMSEAAAALELVLKLRIQVTSFDGICRMIEAGLGIGVLPEGAVRQEILTAGLRVVRLSDSWAARSLWLGVRDPQSLQPEAVKLLEHLTGVELSPA</sequence>
<reference evidence="6" key="1">
    <citation type="submission" date="2022-04" db="EMBL/GenBank/DDBJ databases">
        <title>Genomic mining of Alcaligenes faecalis D334 producing ectoin and derivatives.</title>
        <authorList>
            <person name="Doan V.T."/>
            <person name="Quach N.T."/>
            <person name="Vu T.-H.-N."/>
            <person name="Phi Q.-T."/>
        </authorList>
    </citation>
    <scope>NUCLEOTIDE SEQUENCE</scope>
    <source>
        <strain evidence="6">D334</strain>
    </source>
</reference>
<dbReference type="PANTHER" id="PTHR30419">
    <property type="entry name" value="HTH-TYPE TRANSCRIPTIONAL REGULATOR YBHD"/>
    <property type="match status" value="1"/>
</dbReference>
<evidence type="ECO:0000259" key="5">
    <source>
        <dbReference type="PROSITE" id="PS50931"/>
    </source>
</evidence>
<dbReference type="RefSeq" id="WP_247966869.1">
    <property type="nucleotide sequence ID" value="NZ_CP095873.1"/>
</dbReference>
<proteinExistence type="inferred from homology"/>
<dbReference type="Gene3D" id="3.40.190.10">
    <property type="entry name" value="Periplasmic binding protein-like II"/>
    <property type="match status" value="2"/>
</dbReference>
<dbReference type="InterPro" id="IPR050950">
    <property type="entry name" value="HTH-type_LysR_regulators"/>
</dbReference>
<evidence type="ECO:0000256" key="4">
    <source>
        <dbReference type="ARBA" id="ARBA00023163"/>
    </source>
</evidence>
<dbReference type="GO" id="GO:0003677">
    <property type="term" value="F:DNA binding"/>
    <property type="evidence" value="ECO:0007669"/>
    <property type="project" value="UniProtKB-KW"/>
</dbReference>
<dbReference type="GO" id="GO:0003700">
    <property type="term" value="F:DNA-binding transcription factor activity"/>
    <property type="evidence" value="ECO:0007669"/>
    <property type="project" value="InterPro"/>
</dbReference>
<dbReference type="Proteomes" id="UP000830925">
    <property type="component" value="Chromosome"/>
</dbReference>
<organism evidence="6 7">
    <name type="scientific">Alcaligenes faecalis</name>
    <dbReference type="NCBI Taxonomy" id="511"/>
    <lineage>
        <taxon>Bacteria</taxon>
        <taxon>Pseudomonadati</taxon>
        <taxon>Pseudomonadota</taxon>
        <taxon>Betaproteobacteria</taxon>
        <taxon>Burkholderiales</taxon>
        <taxon>Alcaligenaceae</taxon>
        <taxon>Alcaligenes</taxon>
    </lineage>
</organism>
<evidence type="ECO:0000256" key="1">
    <source>
        <dbReference type="ARBA" id="ARBA00009437"/>
    </source>
</evidence>
<feature type="domain" description="HTH lysR-type" evidence="5">
    <location>
        <begin position="7"/>
        <end position="64"/>
    </location>
</feature>
<name>A0AAE9HBJ2_ALCFA</name>